<evidence type="ECO:0000313" key="3">
    <source>
        <dbReference type="Proteomes" id="UP000663881"/>
    </source>
</evidence>
<dbReference type="Proteomes" id="UP000663881">
    <property type="component" value="Unassembled WGS sequence"/>
</dbReference>
<dbReference type="SUPFAM" id="SSF51905">
    <property type="entry name" value="FAD/NAD(P)-binding domain"/>
    <property type="match status" value="1"/>
</dbReference>
<feature type="domain" description="Amine oxidase" evidence="1">
    <location>
        <begin position="1"/>
        <end position="33"/>
    </location>
</feature>
<dbReference type="Gene3D" id="3.50.50.60">
    <property type="entry name" value="FAD/NAD(P)-binding domain"/>
    <property type="match status" value="1"/>
</dbReference>
<evidence type="ECO:0000259" key="1">
    <source>
        <dbReference type="Pfam" id="PF01593"/>
    </source>
</evidence>
<dbReference type="EMBL" id="CAJOAY010020320">
    <property type="protein sequence ID" value="CAF4338264.1"/>
    <property type="molecule type" value="Genomic_DNA"/>
</dbReference>
<sequence>GNIHFAGDYTSLNYLGLMEGAVAEGARAANEIINDYK</sequence>
<comment type="caution">
    <text evidence="2">The sequence shown here is derived from an EMBL/GenBank/DDBJ whole genome shotgun (WGS) entry which is preliminary data.</text>
</comment>
<gene>
    <name evidence="2" type="ORF">OKA104_LOCUS48141</name>
</gene>
<accession>A0A820K7E1</accession>
<feature type="non-terminal residue" evidence="2">
    <location>
        <position position="1"/>
    </location>
</feature>
<dbReference type="Pfam" id="PF01593">
    <property type="entry name" value="Amino_oxidase"/>
    <property type="match status" value="1"/>
</dbReference>
<organism evidence="2 3">
    <name type="scientific">Adineta steineri</name>
    <dbReference type="NCBI Taxonomy" id="433720"/>
    <lineage>
        <taxon>Eukaryota</taxon>
        <taxon>Metazoa</taxon>
        <taxon>Spiralia</taxon>
        <taxon>Gnathifera</taxon>
        <taxon>Rotifera</taxon>
        <taxon>Eurotatoria</taxon>
        <taxon>Bdelloidea</taxon>
        <taxon>Adinetida</taxon>
        <taxon>Adinetidae</taxon>
        <taxon>Adineta</taxon>
    </lineage>
</organism>
<dbReference type="AlphaFoldDB" id="A0A820K7E1"/>
<dbReference type="GO" id="GO:0016491">
    <property type="term" value="F:oxidoreductase activity"/>
    <property type="evidence" value="ECO:0007669"/>
    <property type="project" value="InterPro"/>
</dbReference>
<reference evidence="2" key="1">
    <citation type="submission" date="2021-02" db="EMBL/GenBank/DDBJ databases">
        <authorList>
            <person name="Nowell W R."/>
        </authorList>
    </citation>
    <scope>NUCLEOTIDE SEQUENCE</scope>
</reference>
<protein>
    <recommendedName>
        <fullName evidence="1">Amine oxidase domain-containing protein</fullName>
    </recommendedName>
</protein>
<proteinExistence type="predicted"/>
<dbReference type="InterPro" id="IPR002937">
    <property type="entry name" value="Amino_oxidase"/>
</dbReference>
<name>A0A820K7E1_9BILA</name>
<evidence type="ECO:0000313" key="2">
    <source>
        <dbReference type="EMBL" id="CAF4338264.1"/>
    </source>
</evidence>
<dbReference type="InterPro" id="IPR036188">
    <property type="entry name" value="FAD/NAD-bd_sf"/>
</dbReference>